<protein>
    <submittedName>
        <fullName evidence="2">Transcriptional regulator, TetR family</fullName>
    </submittedName>
</protein>
<dbReference type="SUPFAM" id="SSF46689">
    <property type="entry name" value="Homeodomain-like"/>
    <property type="match status" value="1"/>
</dbReference>
<dbReference type="Gene3D" id="1.10.357.10">
    <property type="entry name" value="Tetracycline Repressor, domain 2"/>
    <property type="match status" value="1"/>
</dbReference>
<dbReference type="InterPro" id="IPR009057">
    <property type="entry name" value="Homeodomain-like_sf"/>
</dbReference>
<dbReference type="InterPro" id="IPR036271">
    <property type="entry name" value="Tet_transcr_reg_TetR-rel_C_sf"/>
</dbReference>
<name>A0A1K2H9U6_9LACT</name>
<dbReference type="SUPFAM" id="SSF48498">
    <property type="entry name" value="Tetracyclin repressor-like, C-terminal domain"/>
    <property type="match status" value="1"/>
</dbReference>
<accession>A0A1K2H9U6</accession>
<dbReference type="OrthoDB" id="66596at2"/>
<evidence type="ECO:0000313" key="1">
    <source>
        <dbReference type="EMBL" id="PCS04021.1"/>
    </source>
</evidence>
<evidence type="ECO:0000313" key="2">
    <source>
        <dbReference type="EMBL" id="SFZ73281.1"/>
    </source>
</evidence>
<dbReference type="STRING" id="1122154.SAMN02746068_00825"/>
<evidence type="ECO:0000313" key="4">
    <source>
        <dbReference type="Proteomes" id="UP000218979"/>
    </source>
</evidence>
<dbReference type="Proteomes" id="UP000185655">
    <property type="component" value="Unassembled WGS sequence"/>
</dbReference>
<organism evidence="2 3">
    <name type="scientific">Pseudolactococcus chungangensis CAU 28 = DSM 22330</name>
    <dbReference type="NCBI Taxonomy" id="1122154"/>
    <lineage>
        <taxon>Bacteria</taxon>
        <taxon>Bacillati</taxon>
        <taxon>Bacillota</taxon>
        <taxon>Bacilli</taxon>
        <taxon>Lactobacillales</taxon>
        <taxon>Streptococcaceae</taxon>
        <taxon>Pseudolactococcus</taxon>
    </lineage>
</organism>
<proteinExistence type="predicted"/>
<reference evidence="1 4" key="1">
    <citation type="submission" date="2014-12" db="EMBL/GenBank/DDBJ databases">
        <title>Draft genome sequences of 10 type strains of Lactococcus.</title>
        <authorList>
            <person name="Sun Z."/>
            <person name="Zhong Z."/>
            <person name="Liu W."/>
            <person name="Zhang W."/>
            <person name="Zhang H."/>
        </authorList>
    </citation>
    <scope>NUCLEOTIDE SEQUENCE [LARGE SCALE GENOMIC DNA]</scope>
    <source>
        <strain evidence="1 4">DSM 22330</strain>
    </source>
</reference>
<dbReference type="EMBL" id="JXJT01000006">
    <property type="protein sequence ID" value="PCS04021.1"/>
    <property type="molecule type" value="Genomic_DNA"/>
</dbReference>
<evidence type="ECO:0000313" key="3">
    <source>
        <dbReference type="Proteomes" id="UP000185655"/>
    </source>
</evidence>
<keyword evidence="4" id="KW-1185">Reference proteome</keyword>
<sequence length="190" mass="22094">MPRKKVITDEMLLDFGFQYLNTYGFGKFTARDVAQKFGISTQPIYGAFKNMENYKRAVLSHVFHYMFDVKLNEKYADDPLVSLAIAFIRFSETNPNLYRALFVEGFARNHLMFDYSFENYKKLAAKSDKYKDLTDDQIEALHIRTWIVVNGMAASSIAGIRTYTDEYLVSLFEEIITYILKNPNIVPISR</sequence>
<dbReference type="Proteomes" id="UP000218979">
    <property type="component" value="Unassembled WGS sequence"/>
</dbReference>
<dbReference type="RefSeq" id="WP_031365419.1">
    <property type="nucleotide sequence ID" value="NZ_FPKS01000003.1"/>
</dbReference>
<dbReference type="AlphaFoldDB" id="A0A1K2H9U6"/>
<gene>
    <name evidence="1" type="ORF">RR45_GL001840</name>
    <name evidence="2" type="ORF">SAMN02746068_00825</name>
</gene>
<reference evidence="2 3" key="2">
    <citation type="submission" date="2016-11" db="EMBL/GenBank/DDBJ databases">
        <authorList>
            <person name="Jaros S."/>
            <person name="Januszkiewicz K."/>
            <person name="Wedrychowicz H."/>
        </authorList>
    </citation>
    <scope>NUCLEOTIDE SEQUENCE [LARGE SCALE GENOMIC DNA]</scope>
    <source>
        <strain evidence="2 3">DSM 22330</strain>
    </source>
</reference>
<dbReference type="EMBL" id="FPKS01000003">
    <property type="protein sequence ID" value="SFZ73281.1"/>
    <property type="molecule type" value="Genomic_DNA"/>
</dbReference>